<dbReference type="RefSeq" id="WP_006340138.1">
    <property type="nucleotide sequence ID" value="NZ_BAWW01000008.1"/>
</dbReference>
<dbReference type="PROSITE" id="PS51257">
    <property type="entry name" value="PROKAR_LIPOPROTEIN"/>
    <property type="match status" value="1"/>
</dbReference>
<organism evidence="3 4">
    <name type="scientific">Parachlamydia acanthamoebae</name>
    <dbReference type="NCBI Taxonomy" id="83552"/>
    <lineage>
        <taxon>Bacteria</taxon>
        <taxon>Pseudomonadati</taxon>
        <taxon>Chlamydiota</taxon>
        <taxon>Chlamydiia</taxon>
        <taxon>Parachlamydiales</taxon>
        <taxon>Parachlamydiaceae</taxon>
        <taxon>Parachlamydia</taxon>
    </lineage>
</organism>
<evidence type="ECO:0000259" key="2">
    <source>
        <dbReference type="PROSITE" id="PS50914"/>
    </source>
</evidence>
<dbReference type="EMBL" id="JSAM01000076">
    <property type="protein sequence ID" value="KIA77451.1"/>
    <property type="molecule type" value="Genomic_DNA"/>
</dbReference>
<reference evidence="3 4" key="1">
    <citation type="journal article" date="2014" name="Mol. Biol. Evol.">
        <title>Massive expansion of Ubiquitination-related gene families within the Chlamydiae.</title>
        <authorList>
            <person name="Domman D."/>
            <person name="Collingro A."/>
            <person name="Lagkouvardos I."/>
            <person name="Gehre L."/>
            <person name="Weinmaier T."/>
            <person name="Rattei T."/>
            <person name="Subtil A."/>
            <person name="Horn M."/>
        </authorList>
    </citation>
    <scope>NUCLEOTIDE SEQUENCE [LARGE SCALE GENOMIC DNA]</scope>
    <source>
        <strain evidence="3 4">OEW1</strain>
    </source>
</reference>
<accession>A0A0C1C196</accession>
<dbReference type="PROSITE" id="PS50914">
    <property type="entry name" value="BON"/>
    <property type="match status" value="1"/>
</dbReference>
<proteinExistence type="predicted"/>
<dbReference type="Pfam" id="PF04972">
    <property type="entry name" value="BON"/>
    <property type="match status" value="1"/>
</dbReference>
<dbReference type="AlphaFoldDB" id="A0A0C1C196"/>
<feature type="compositionally biased region" description="Low complexity" evidence="1">
    <location>
        <begin position="33"/>
        <end position="49"/>
    </location>
</feature>
<dbReference type="Gene3D" id="3.40.1520.20">
    <property type="match status" value="1"/>
</dbReference>
<evidence type="ECO:0000313" key="4">
    <source>
        <dbReference type="Proteomes" id="UP000031307"/>
    </source>
</evidence>
<dbReference type="PATRIC" id="fig|83552.4.peg.1416"/>
<evidence type="ECO:0000256" key="1">
    <source>
        <dbReference type="SAM" id="MobiDB-lite"/>
    </source>
</evidence>
<dbReference type="InterPro" id="IPR007055">
    <property type="entry name" value="BON_dom"/>
</dbReference>
<feature type="region of interest" description="Disordered" evidence="1">
    <location>
        <begin position="21"/>
        <end position="70"/>
    </location>
</feature>
<feature type="domain" description="BON" evidence="2">
    <location>
        <begin position="69"/>
        <end position="139"/>
    </location>
</feature>
<sequence>MKKVIYLLPALGMLFTACEKKETPTGPTPPNPSSYYTADADSALDATSTKSKDASITDTHPGDQADSYADRPWLRKIRQAIAEDKDLESQAGNIKIVIIKGTINLKGTVPNEKAKADLVKKVKQVVGDRKVEDQTEVSK</sequence>
<protein>
    <recommendedName>
        <fullName evidence="2">BON domain-containing protein</fullName>
    </recommendedName>
</protein>
<dbReference type="Proteomes" id="UP000031307">
    <property type="component" value="Unassembled WGS sequence"/>
</dbReference>
<gene>
    <name evidence="3" type="ORF">DB43_GG00300</name>
</gene>
<evidence type="ECO:0000313" key="3">
    <source>
        <dbReference type="EMBL" id="KIA77451.1"/>
    </source>
</evidence>
<comment type="caution">
    <text evidence="3">The sequence shown here is derived from an EMBL/GenBank/DDBJ whole genome shotgun (WGS) entry which is preliminary data.</text>
</comment>
<feature type="compositionally biased region" description="Basic and acidic residues" evidence="1">
    <location>
        <begin position="50"/>
        <end position="70"/>
    </location>
</feature>
<name>A0A0C1C196_9BACT</name>